<evidence type="ECO:0000259" key="13">
    <source>
        <dbReference type="Pfam" id="PF00912"/>
    </source>
</evidence>
<feature type="domain" description="Penicillin-binding protein transpeptidase" evidence="12">
    <location>
        <begin position="299"/>
        <end position="538"/>
    </location>
</feature>
<evidence type="ECO:0000259" key="12">
    <source>
        <dbReference type="Pfam" id="PF00905"/>
    </source>
</evidence>
<dbReference type="STRING" id="489703.SAMN04488038_110166"/>
<dbReference type="GO" id="GO:0008658">
    <property type="term" value="F:penicillin binding"/>
    <property type="evidence" value="ECO:0007669"/>
    <property type="project" value="InterPro"/>
</dbReference>
<dbReference type="OrthoDB" id="9766909at2"/>
<keyword evidence="7" id="KW-0808">Transferase</keyword>
<sequence>MKARLLRGVKWGALAALSLLMLATLLSQRALPERLQPSLQGAPPQILDREGQPLHSVYDGGLNLYEQRALEAMPLALRQAFVEAEDRRFWRHSGVDWRARAMALRVNLRAGRALRGASTISEQVVRILNPRPRTLWSRWVEGFEAWRLEARFNKSEILEFYLNQVPYGGNRRGVVQAADYYFARSLDTLSQDEMLALAVLVRAPSRLAREPQALLKRVQQLAQRLQLPPPQDLLALQRRSAPLEAAYFLAQLERELATQVPQRASLRSSLDSGLQADTERYLAERLQELSREGAQQAAALVVDLDGNRVRAYAAADARAPQAIGIDPLQVPRQPGSTLKPLLYALSLEQGWRADTVIEDATLRERVNEGLHEYRNYSRQHYGAVTLAEALGNSLNIPAVKALQFVGQERFLSRLQDLGVRSLRQSAAFYGDGLALGNGELSLFELVQAYTALAREGLWQPLSLREDGEAPLPRRLIRPEAARAISGILADADSRRLEFGDGSLLSFAQRTAVKTGTSSDYRDAWTIAYNGRYLLGIWVGNLSGRATQGVTGARGPALLARSLLARLPEAGALRAAPPPSALARAAPAAEPQAEDPVLLQPFEGLLMARDPRIPETLQAFRFELGWRQPLRSVRWELDGEFLAQTADKFLDWPLSAGVHRLRAVATAASGASAATPEVSFRVR</sequence>
<dbReference type="GO" id="GO:0009252">
    <property type="term" value="P:peptidoglycan biosynthetic process"/>
    <property type="evidence" value="ECO:0007669"/>
    <property type="project" value="UniProtKB-UniPathway"/>
</dbReference>
<evidence type="ECO:0000256" key="2">
    <source>
        <dbReference type="ARBA" id="ARBA00007090"/>
    </source>
</evidence>
<evidence type="ECO:0000256" key="3">
    <source>
        <dbReference type="ARBA" id="ARBA00007739"/>
    </source>
</evidence>
<dbReference type="EC" id="2.4.99.28" evidence="10"/>
<keyword evidence="5" id="KW-0645">Protease</keyword>
<dbReference type="InterPro" id="IPR036950">
    <property type="entry name" value="PBP_transglycosylase"/>
</dbReference>
<dbReference type="EMBL" id="FOFS01000010">
    <property type="protein sequence ID" value="SEQ77720.1"/>
    <property type="molecule type" value="Genomic_DNA"/>
</dbReference>
<name>A0A1H9IT13_9GAMM</name>
<dbReference type="Proteomes" id="UP000199233">
    <property type="component" value="Unassembled WGS sequence"/>
</dbReference>
<comment type="catalytic activity">
    <reaction evidence="11">
        <text>[GlcNAc-(1-&gt;4)-Mur2Ac(oyl-L-Ala-gamma-D-Glu-L-Lys-D-Ala-D-Ala)](n)-di-trans,octa-cis-undecaprenyl diphosphate + beta-D-GlcNAc-(1-&gt;4)-Mur2Ac(oyl-L-Ala-gamma-D-Glu-L-Lys-D-Ala-D-Ala)-di-trans,octa-cis-undecaprenyl diphosphate = [GlcNAc-(1-&gt;4)-Mur2Ac(oyl-L-Ala-gamma-D-Glu-L-Lys-D-Ala-D-Ala)](n+1)-di-trans,octa-cis-undecaprenyl diphosphate + di-trans,octa-cis-undecaprenyl diphosphate + H(+)</text>
        <dbReference type="Rhea" id="RHEA:23708"/>
        <dbReference type="Rhea" id="RHEA-COMP:9602"/>
        <dbReference type="Rhea" id="RHEA-COMP:9603"/>
        <dbReference type="ChEBI" id="CHEBI:15378"/>
        <dbReference type="ChEBI" id="CHEBI:58405"/>
        <dbReference type="ChEBI" id="CHEBI:60033"/>
        <dbReference type="ChEBI" id="CHEBI:78435"/>
        <dbReference type="EC" id="2.4.99.28"/>
    </reaction>
</comment>
<dbReference type="InterPro" id="IPR001264">
    <property type="entry name" value="Glyco_trans_51"/>
</dbReference>
<comment type="similarity">
    <text evidence="3">In the N-terminal section; belongs to the glycosyltransferase 51 family.</text>
</comment>
<keyword evidence="9" id="KW-0511">Multifunctional enzyme</keyword>
<evidence type="ECO:0000256" key="7">
    <source>
        <dbReference type="ARBA" id="ARBA00022679"/>
    </source>
</evidence>
<proteinExistence type="inferred from homology"/>
<keyword evidence="6" id="KW-0328">Glycosyltransferase</keyword>
<comment type="pathway">
    <text evidence="1">Cell wall biogenesis; peptidoglycan biosynthesis.</text>
</comment>
<reference evidence="14 15" key="1">
    <citation type="submission" date="2016-10" db="EMBL/GenBank/DDBJ databases">
        <authorList>
            <person name="de Groot N.N."/>
        </authorList>
    </citation>
    <scope>NUCLEOTIDE SEQUENCE [LARGE SCALE GENOMIC DNA]</scope>
    <source>
        <strain evidence="14 15">DSM 25927</strain>
    </source>
</reference>
<keyword evidence="8" id="KW-0378">Hydrolase</keyword>
<evidence type="ECO:0000313" key="14">
    <source>
        <dbReference type="EMBL" id="SEQ77720.1"/>
    </source>
</evidence>
<dbReference type="Gene3D" id="1.10.3810.10">
    <property type="entry name" value="Biosynthetic peptidoglycan transglycosylase-like"/>
    <property type="match status" value="1"/>
</dbReference>
<evidence type="ECO:0000256" key="1">
    <source>
        <dbReference type="ARBA" id="ARBA00004752"/>
    </source>
</evidence>
<dbReference type="PANTHER" id="PTHR32282:SF15">
    <property type="entry name" value="PENICILLIN-BINDING PROTEIN 1C"/>
    <property type="match status" value="1"/>
</dbReference>
<protein>
    <recommendedName>
        <fullName evidence="10">peptidoglycan glycosyltransferase</fullName>
        <ecNumber evidence="10">2.4.99.28</ecNumber>
    </recommendedName>
</protein>
<dbReference type="InterPro" id="IPR012338">
    <property type="entry name" value="Beta-lactam/transpept-like"/>
</dbReference>
<evidence type="ECO:0000256" key="9">
    <source>
        <dbReference type="ARBA" id="ARBA00023268"/>
    </source>
</evidence>
<dbReference type="AlphaFoldDB" id="A0A1H9IT13"/>
<evidence type="ECO:0000256" key="5">
    <source>
        <dbReference type="ARBA" id="ARBA00022670"/>
    </source>
</evidence>
<dbReference type="GO" id="GO:0006508">
    <property type="term" value="P:proteolysis"/>
    <property type="evidence" value="ECO:0007669"/>
    <property type="project" value="UniProtKB-KW"/>
</dbReference>
<dbReference type="InterPro" id="IPR050396">
    <property type="entry name" value="Glycosyltr_51/Transpeptidase"/>
</dbReference>
<dbReference type="InterPro" id="IPR001460">
    <property type="entry name" value="PCN-bd_Tpept"/>
</dbReference>
<evidence type="ECO:0000256" key="8">
    <source>
        <dbReference type="ARBA" id="ARBA00022801"/>
    </source>
</evidence>
<evidence type="ECO:0000256" key="10">
    <source>
        <dbReference type="ARBA" id="ARBA00044770"/>
    </source>
</evidence>
<dbReference type="InterPro" id="IPR023346">
    <property type="entry name" value="Lysozyme-like_dom_sf"/>
</dbReference>
<dbReference type="SUPFAM" id="SSF53955">
    <property type="entry name" value="Lysozyme-like"/>
    <property type="match status" value="1"/>
</dbReference>
<dbReference type="GO" id="GO:0030288">
    <property type="term" value="C:outer membrane-bounded periplasmic space"/>
    <property type="evidence" value="ECO:0007669"/>
    <property type="project" value="TreeGrafter"/>
</dbReference>
<evidence type="ECO:0000256" key="11">
    <source>
        <dbReference type="ARBA" id="ARBA00049902"/>
    </source>
</evidence>
<dbReference type="PANTHER" id="PTHR32282">
    <property type="entry name" value="BINDING PROTEIN TRANSPEPTIDASE, PUTATIVE-RELATED"/>
    <property type="match status" value="1"/>
</dbReference>
<feature type="domain" description="Glycosyl transferase family 51" evidence="13">
    <location>
        <begin position="69"/>
        <end position="225"/>
    </location>
</feature>
<evidence type="ECO:0000313" key="15">
    <source>
        <dbReference type="Proteomes" id="UP000199233"/>
    </source>
</evidence>
<evidence type="ECO:0000256" key="4">
    <source>
        <dbReference type="ARBA" id="ARBA00022645"/>
    </source>
</evidence>
<dbReference type="GO" id="GO:0008955">
    <property type="term" value="F:peptidoglycan glycosyltransferase activity"/>
    <property type="evidence" value="ECO:0007669"/>
    <property type="project" value="UniProtKB-EC"/>
</dbReference>
<dbReference type="Gene3D" id="3.40.710.10">
    <property type="entry name" value="DD-peptidase/beta-lactamase superfamily"/>
    <property type="match status" value="1"/>
</dbReference>
<keyword evidence="4" id="KW-0121">Carboxypeptidase</keyword>
<dbReference type="GO" id="GO:0004180">
    <property type="term" value="F:carboxypeptidase activity"/>
    <property type="evidence" value="ECO:0007669"/>
    <property type="project" value="UniProtKB-KW"/>
</dbReference>
<comment type="similarity">
    <text evidence="2">In the C-terminal section; belongs to the transpeptidase family.</text>
</comment>
<keyword evidence="15" id="KW-1185">Reference proteome</keyword>
<dbReference type="Pfam" id="PF00912">
    <property type="entry name" value="Transgly"/>
    <property type="match status" value="1"/>
</dbReference>
<dbReference type="UniPathway" id="UPA00219"/>
<dbReference type="RefSeq" id="WP_093287208.1">
    <property type="nucleotide sequence ID" value="NZ_FOFS01000010.1"/>
</dbReference>
<accession>A0A1H9IT13</accession>
<dbReference type="Pfam" id="PF00905">
    <property type="entry name" value="Transpeptidase"/>
    <property type="match status" value="1"/>
</dbReference>
<dbReference type="SUPFAM" id="SSF56601">
    <property type="entry name" value="beta-lactamase/transpeptidase-like"/>
    <property type="match status" value="1"/>
</dbReference>
<organism evidence="14 15">
    <name type="scientific">Solimonas aquatica</name>
    <dbReference type="NCBI Taxonomy" id="489703"/>
    <lineage>
        <taxon>Bacteria</taxon>
        <taxon>Pseudomonadati</taxon>
        <taxon>Pseudomonadota</taxon>
        <taxon>Gammaproteobacteria</taxon>
        <taxon>Nevskiales</taxon>
        <taxon>Nevskiaceae</taxon>
        <taxon>Solimonas</taxon>
    </lineage>
</organism>
<evidence type="ECO:0000256" key="6">
    <source>
        <dbReference type="ARBA" id="ARBA00022676"/>
    </source>
</evidence>
<gene>
    <name evidence="14" type="ORF">SAMN04488038_110166</name>
</gene>